<organism evidence="1 2">
    <name type="scientific">Bacteroides luti</name>
    <dbReference type="NCBI Taxonomy" id="1297750"/>
    <lineage>
        <taxon>Bacteria</taxon>
        <taxon>Pseudomonadati</taxon>
        <taxon>Bacteroidota</taxon>
        <taxon>Bacteroidia</taxon>
        <taxon>Bacteroidales</taxon>
        <taxon>Bacteroidaceae</taxon>
        <taxon>Bacteroides</taxon>
    </lineage>
</organism>
<evidence type="ECO:0000313" key="2">
    <source>
        <dbReference type="Proteomes" id="UP000184509"/>
    </source>
</evidence>
<dbReference type="AlphaFoldDB" id="A0A1M5FDF2"/>
<gene>
    <name evidence="1" type="ORF">SAMN05444405_11660</name>
</gene>
<proteinExistence type="predicted"/>
<dbReference type="EMBL" id="FQTV01000016">
    <property type="protein sequence ID" value="SHF89580.1"/>
    <property type="molecule type" value="Genomic_DNA"/>
</dbReference>
<dbReference type="Pfam" id="PF09674">
    <property type="entry name" value="DUF2400"/>
    <property type="match status" value="1"/>
</dbReference>
<keyword evidence="2" id="KW-1185">Reference proteome</keyword>
<reference evidence="1 2" key="1">
    <citation type="submission" date="2016-11" db="EMBL/GenBank/DDBJ databases">
        <authorList>
            <person name="Jaros S."/>
            <person name="Januszkiewicz K."/>
            <person name="Wedrychowicz H."/>
        </authorList>
    </citation>
    <scope>NUCLEOTIDE SEQUENCE [LARGE SCALE GENOMIC DNA]</scope>
    <source>
        <strain evidence="1 2">DSM 26991</strain>
    </source>
</reference>
<dbReference type="STRING" id="1297750.SAMN05444405_11660"/>
<name>A0A1M5FDF2_9BACE</name>
<dbReference type="NCBIfam" id="TIGR02757">
    <property type="entry name" value="TIGR02757 family protein"/>
    <property type="match status" value="1"/>
</dbReference>
<accession>A0A1M5FDF2</accession>
<dbReference type="InterPro" id="IPR014127">
    <property type="entry name" value="CHP02757"/>
</dbReference>
<evidence type="ECO:0000313" key="1">
    <source>
        <dbReference type="EMBL" id="SHF89580.1"/>
    </source>
</evidence>
<dbReference type="Proteomes" id="UP000184509">
    <property type="component" value="Unassembled WGS sequence"/>
</dbReference>
<dbReference type="OrthoDB" id="9773332at2"/>
<sequence length="253" mass="29515">MEFKKRHVPLKGVLDELTVTYNIPAFIETDPIQFPRRFTNLKDIEISALLTSVITWGKRNLILRDAERMHQMMGDSPYNYIMNREWEVLKDSGKNIHRTFFERDMWNICRGLYHYYLENETLESLFLTDGILSGLDKLSGLMNTRHISSPQTKSPCKRSNLMLRWLVRNDGIVDMGVWKNISPAQLIIPLDVHVARISRLVWDDLPKTERLSTALIITNHLSKLCPEDPCKYDFALFGFGEEQRRTMSGKIIL</sequence>
<dbReference type="RefSeq" id="WP_073403329.1">
    <property type="nucleotide sequence ID" value="NZ_FQTV01000016.1"/>
</dbReference>
<protein>
    <submittedName>
        <fullName evidence="1">TIGR02757 family protein</fullName>
    </submittedName>
</protein>